<evidence type="ECO:0000256" key="6">
    <source>
        <dbReference type="ARBA" id="ARBA00023004"/>
    </source>
</evidence>
<feature type="domain" description="4Fe-4S ferredoxin-type" evidence="8">
    <location>
        <begin position="15"/>
        <end position="45"/>
    </location>
</feature>
<dbReference type="AlphaFoldDB" id="A0A379VNU7"/>
<reference evidence="9 10" key="1">
    <citation type="submission" date="2018-06" db="EMBL/GenBank/DDBJ databases">
        <authorList>
            <consortium name="Pathogen Informatics"/>
            <person name="Doyle S."/>
        </authorList>
    </citation>
    <scope>NUCLEOTIDE SEQUENCE [LARGE SCALE GENOMIC DNA]</scope>
    <source>
        <strain evidence="9 10">NCTC8256</strain>
    </source>
</reference>
<evidence type="ECO:0000256" key="5">
    <source>
        <dbReference type="ARBA" id="ARBA00022982"/>
    </source>
</evidence>
<dbReference type="PROSITE" id="PS00198">
    <property type="entry name" value="4FE4S_FER_1"/>
    <property type="match status" value="1"/>
</dbReference>
<evidence type="ECO:0000256" key="4">
    <source>
        <dbReference type="ARBA" id="ARBA00022737"/>
    </source>
</evidence>
<evidence type="ECO:0000256" key="7">
    <source>
        <dbReference type="ARBA" id="ARBA00023014"/>
    </source>
</evidence>
<evidence type="ECO:0000313" key="9">
    <source>
        <dbReference type="EMBL" id="SUH07794.1"/>
    </source>
</evidence>
<organism evidence="9 10">
    <name type="scientific">Salmonella enterica I</name>
    <dbReference type="NCBI Taxonomy" id="59201"/>
    <lineage>
        <taxon>Bacteria</taxon>
        <taxon>Pseudomonadati</taxon>
        <taxon>Pseudomonadota</taxon>
        <taxon>Gammaproteobacteria</taxon>
        <taxon>Enterobacterales</taxon>
        <taxon>Enterobacteriaceae</taxon>
        <taxon>Salmonella</taxon>
    </lineage>
</organism>
<keyword evidence="4" id="KW-0677">Repeat</keyword>
<dbReference type="InterPro" id="IPR050954">
    <property type="entry name" value="ET_IronSulfur_Cluster-Binding"/>
</dbReference>
<dbReference type="InterPro" id="IPR017900">
    <property type="entry name" value="4Fe4S_Fe_S_CS"/>
</dbReference>
<dbReference type="PROSITE" id="PS51379">
    <property type="entry name" value="4FE4S_FER_2"/>
    <property type="match status" value="2"/>
</dbReference>
<keyword evidence="2" id="KW-0004">4Fe-4S</keyword>
<dbReference type="PANTHER" id="PTHR43177">
    <property type="entry name" value="PROTEIN NRFC"/>
    <property type="match status" value="1"/>
</dbReference>
<keyword evidence="7" id="KW-0411">Iron-sulfur</keyword>
<feature type="domain" description="4Fe-4S ferredoxin-type" evidence="8">
    <location>
        <begin position="102"/>
        <end position="132"/>
    </location>
</feature>
<keyword evidence="1" id="KW-0813">Transport</keyword>
<dbReference type="EMBL" id="UGXR01000001">
    <property type="protein sequence ID" value="SUH07794.1"/>
    <property type="molecule type" value="Genomic_DNA"/>
</dbReference>
<keyword evidence="6" id="KW-0408">Iron</keyword>
<dbReference type="GO" id="GO:0046872">
    <property type="term" value="F:metal ion binding"/>
    <property type="evidence" value="ECO:0007669"/>
    <property type="project" value="UniProtKB-KW"/>
</dbReference>
<dbReference type="Gene3D" id="3.30.70.20">
    <property type="match status" value="2"/>
</dbReference>
<name>A0A379VNU7_SALET</name>
<evidence type="ECO:0000256" key="3">
    <source>
        <dbReference type="ARBA" id="ARBA00022723"/>
    </source>
</evidence>
<dbReference type="Pfam" id="PF13247">
    <property type="entry name" value="Fer4_11"/>
    <property type="match status" value="1"/>
</dbReference>
<evidence type="ECO:0000259" key="8">
    <source>
        <dbReference type="PROSITE" id="PS51379"/>
    </source>
</evidence>
<dbReference type="PANTHER" id="PTHR43177:SF5">
    <property type="entry name" value="ANAEROBIC DIMETHYL SULFOXIDE REDUCTASE CHAIN B-RELATED"/>
    <property type="match status" value="1"/>
</dbReference>
<gene>
    <name evidence="9" type="primary">dmsB_1</name>
    <name evidence="9" type="ORF">NCTC8256_01707</name>
</gene>
<dbReference type="SUPFAM" id="SSF54862">
    <property type="entry name" value="4Fe-4S ferredoxins"/>
    <property type="match status" value="1"/>
</dbReference>
<evidence type="ECO:0000256" key="1">
    <source>
        <dbReference type="ARBA" id="ARBA00022448"/>
    </source>
</evidence>
<dbReference type="Proteomes" id="UP000254346">
    <property type="component" value="Unassembled WGS sequence"/>
</dbReference>
<sequence>MSQFTHYPPVSDKQLGFFIDSSRCSGCKACLVACKDKNNLEVGRRFRRVYEVKGGSFIPTGQGGVSNNVFAYTLSISCNHCADPVCTKNCPTTAMHKRPGDGIVRVDTDKCVGCGYCAWSCPLRARRSLTSRLAKCPSATCALIYWRKVNRPSVLRPVRWRPSSLVRLMNCARSTVAYATLTGCQIHP</sequence>
<protein>
    <submittedName>
        <fullName evidence="9">Anaerobic dimethyl sulfoxide reductase subunit B</fullName>
    </submittedName>
</protein>
<accession>A0A379VNU7</accession>
<dbReference type="GO" id="GO:0051539">
    <property type="term" value="F:4 iron, 4 sulfur cluster binding"/>
    <property type="evidence" value="ECO:0007669"/>
    <property type="project" value="UniProtKB-KW"/>
</dbReference>
<keyword evidence="3" id="KW-0479">Metal-binding</keyword>
<evidence type="ECO:0000313" key="10">
    <source>
        <dbReference type="Proteomes" id="UP000254346"/>
    </source>
</evidence>
<evidence type="ECO:0000256" key="2">
    <source>
        <dbReference type="ARBA" id="ARBA00022485"/>
    </source>
</evidence>
<keyword evidence="5" id="KW-0249">Electron transport</keyword>
<dbReference type="InterPro" id="IPR017896">
    <property type="entry name" value="4Fe4S_Fe-S-bd"/>
</dbReference>
<proteinExistence type="predicted"/>